<comment type="subcellular location">
    <subcellularLocation>
        <location evidence="1 13">Secreted</location>
    </subcellularLocation>
</comment>
<dbReference type="Pfam" id="PF02128">
    <property type="entry name" value="Peptidase_M36"/>
    <property type="match status" value="1"/>
</dbReference>
<keyword evidence="8 12" id="KW-0862">Zinc</keyword>
<comment type="cofactor">
    <cofactor evidence="12">
        <name>Zn(2+)</name>
        <dbReference type="ChEBI" id="CHEBI:29105"/>
    </cofactor>
    <text evidence="12">Binds 1 zinc ion per subunit.</text>
</comment>
<organism evidence="16">
    <name type="scientific">Dichomitus squalens</name>
    <dbReference type="NCBI Taxonomy" id="114155"/>
    <lineage>
        <taxon>Eukaryota</taxon>
        <taxon>Fungi</taxon>
        <taxon>Dikarya</taxon>
        <taxon>Basidiomycota</taxon>
        <taxon>Agaricomycotina</taxon>
        <taxon>Agaricomycetes</taxon>
        <taxon>Polyporales</taxon>
        <taxon>Polyporaceae</taxon>
        <taxon>Dichomitus</taxon>
    </lineage>
</organism>
<feature type="binding site" evidence="12">
    <location>
        <position position="410"/>
    </location>
    <ligand>
        <name>Zn(2+)</name>
        <dbReference type="ChEBI" id="CHEBI:29105"/>
        <note>catalytic</note>
    </ligand>
</feature>
<evidence type="ECO:0000256" key="8">
    <source>
        <dbReference type="ARBA" id="ARBA00022833"/>
    </source>
</evidence>
<dbReference type="Gene3D" id="3.10.170.10">
    <property type="match status" value="1"/>
</dbReference>
<dbReference type="InterPro" id="IPR027268">
    <property type="entry name" value="Peptidase_M4/M1_CTD_sf"/>
</dbReference>
<feature type="active site" evidence="11">
    <location>
        <position position="407"/>
    </location>
</feature>
<keyword evidence="10 13" id="KW-0865">Zymogen</keyword>
<dbReference type="GO" id="GO:0004222">
    <property type="term" value="F:metalloendopeptidase activity"/>
    <property type="evidence" value="ECO:0007669"/>
    <property type="project" value="InterPro"/>
</dbReference>
<dbReference type="AlphaFoldDB" id="A0A4Q9MN08"/>
<accession>A0A4Q9MN08</accession>
<evidence type="ECO:0000313" key="16">
    <source>
        <dbReference type="EMBL" id="TBU28288.1"/>
    </source>
</evidence>
<dbReference type="EMBL" id="ML143423">
    <property type="protein sequence ID" value="TBU28288.1"/>
    <property type="molecule type" value="Genomic_DNA"/>
</dbReference>
<evidence type="ECO:0000256" key="9">
    <source>
        <dbReference type="ARBA" id="ARBA00023049"/>
    </source>
</evidence>
<keyword evidence="6 13" id="KW-0732">Signal</keyword>
<proteinExistence type="inferred from homology"/>
<dbReference type="SUPFAM" id="SSF55486">
    <property type="entry name" value="Metalloproteases ('zincins'), catalytic domain"/>
    <property type="match status" value="1"/>
</dbReference>
<evidence type="ECO:0000256" key="2">
    <source>
        <dbReference type="ARBA" id="ARBA00006006"/>
    </source>
</evidence>
<comment type="similarity">
    <text evidence="2 13">Belongs to the peptidase M36 family.</text>
</comment>
<feature type="binding site" evidence="12">
    <location>
        <position position="435"/>
    </location>
    <ligand>
        <name>Zn(2+)</name>
        <dbReference type="ChEBI" id="CHEBI:29105"/>
        <note>catalytic</note>
    </ligand>
</feature>
<dbReference type="GO" id="GO:0008270">
    <property type="term" value="F:zinc ion binding"/>
    <property type="evidence" value="ECO:0007669"/>
    <property type="project" value="InterPro"/>
</dbReference>
<dbReference type="GO" id="GO:0005615">
    <property type="term" value="C:extracellular space"/>
    <property type="evidence" value="ECO:0007669"/>
    <property type="project" value="InterPro"/>
</dbReference>
<keyword evidence="3 13" id="KW-0964">Secreted</keyword>
<evidence type="ECO:0000256" key="7">
    <source>
        <dbReference type="ARBA" id="ARBA00022801"/>
    </source>
</evidence>
<dbReference type="Pfam" id="PF07504">
    <property type="entry name" value="FTP"/>
    <property type="match status" value="1"/>
</dbReference>
<dbReference type="Proteomes" id="UP000292957">
    <property type="component" value="Unassembled WGS sequence"/>
</dbReference>
<dbReference type="PRINTS" id="PR00999">
    <property type="entry name" value="FUNGALYSIN"/>
</dbReference>
<evidence type="ECO:0000256" key="12">
    <source>
        <dbReference type="PIRSR" id="PIRSR601842-2"/>
    </source>
</evidence>
<evidence type="ECO:0000256" key="1">
    <source>
        <dbReference type="ARBA" id="ARBA00004613"/>
    </source>
</evidence>
<dbReference type="PANTHER" id="PTHR33478">
    <property type="entry name" value="EXTRACELLULAR METALLOPROTEINASE MEP"/>
    <property type="match status" value="1"/>
</dbReference>
<dbReference type="CDD" id="cd09596">
    <property type="entry name" value="M36"/>
    <property type="match status" value="1"/>
</dbReference>
<dbReference type="InterPro" id="IPR050371">
    <property type="entry name" value="Fungal_virulence_M36"/>
</dbReference>
<feature type="binding site" evidence="12">
    <location>
        <position position="406"/>
    </location>
    <ligand>
        <name>Zn(2+)</name>
        <dbReference type="ChEBI" id="CHEBI:29105"/>
        <note>catalytic</note>
    </ligand>
</feature>
<dbReference type="OrthoDB" id="3227768at2759"/>
<name>A0A4Q9MN08_9APHY</name>
<evidence type="ECO:0000256" key="3">
    <source>
        <dbReference type="ARBA" id="ARBA00022525"/>
    </source>
</evidence>
<feature type="chain" id="PRO_5021038205" description="Extracellular metalloproteinase" evidence="13">
    <location>
        <begin position="24"/>
        <end position="601"/>
    </location>
</feature>
<dbReference type="InterPro" id="IPR001842">
    <property type="entry name" value="Peptidase_M36"/>
</dbReference>
<evidence type="ECO:0000256" key="14">
    <source>
        <dbReference type="SAM" id="MobiDB-lite"/>
    </source>
</evidence>
<evidence type="ECO:0000259" key="15">
    <source>
        <dbReference type="Pfam" id="PF07504"/>
    </source>
</evidence>
<feature type="region of interest" description="Disordered" evidence="14">
    <location>
        <begin position="250"/>
        <end position="272"/>
    </location>
</feature>
<keyword evidence="9 13" id="KW-0482">Metalloprotease</keyword>
<feature type="signal peptide" evidence="13">
    <location>
        <begin position="1"/>
        <end position="23"/>
    </location>
</feature>
<dbReference type="EC" id="3.4.24.-" evidence="13"/>
<evidence type="ECO:0000256" key="13">
    <source>
        <dbReference type="RuleBase" id="RU364017"/>
    </source>
</evidence>
<feature type="domain" description="FTP" evidence="15">
    <location>
        <begin position="105"/>
        <end position="140"/>
    </location>
</feature>
<dbReference type="InterPro" id="IPR011096">
    <property type="entry name" value="FTP_domain"/>
</dbReference>
<gene>
    <name evidence="16" type="ORF">BD311DRAFT_663809</name>
</gene>
<evidence type="ECO:0000256" key="4">
    <source>
        <dbReference type="ARBA" id="ARBA00022670"/>
    </source>
</evidence>
<evidence type="ECO:0000256" key="6">
    <source>
        <dbReference type="ARBA" id="ARBA00022729"/>
    </source>
</evidence>
<protein>
    <recommendedName>
        <fullName evidence="13">Extracellular metalloproteinase</fullName>
        <ecNumber evidence="13">3.4.24.-</ecNumber>
    </recommendedName>
    <alternativeName>
        <fullName evidence="13">Fungalysin</fullName>
    </alternativeName>
</protein>
<keyword evidence="5 12" id="KW-0479">Metal-binding</keyword>
<dbReference type="Gene3D" id="1.10.390.10">
    <property type="entry name" value="Neutral Protease Domain 2"/>
    <property type="match status" value="1"/>
</dbReference>
<evidence type="ECO:0000256" key="10">
    <source>
        <dbReference type="ARBA" id="ARBA00023145"/>
    </source>
</evidence>
<sequence length="601" mass="64966">MFSFSKVFASVFLAVLCASTATAVPYPASSKYATHRTREISPALKIETYHPLSSYETFGEGIDHPLSKRADASLEDSAVAFVQSRHQLDSDAVHVRSSFESDSARHVYVKQQHNGIPFANAVANVALNKDNKVVAFGSSFVKFSKIADSTPAIAVEDAIATAEAQLNGKFDTENFPEPTLQYFVKEDDSAVLVHAFQVRNEGAGTWYQAYVDAHTGELVSITDFVNKASYYVLPIWKEYPTDGFATITDPQDTTSSPQGWHNDGSKSYTTTSGNNAIAYKSSTSSTTSESSSGLVFNYPAALSKAPTTTANVNAARVNAFYVVNSVHDIHYKYGFTESAYNFQTSNFGKGGKGGDRVTISVQDSAGTDNADFSTPPDGQSGHMRMFLWDETSPERDGALENDIIAHENTHGLTNRLTGGGTGECLQTDEAGGMGEGWSDAFAEWLTHTDDSVPDFIMGAYVINDSAGIRNYPYSTSAKTNPLRYSSIATLDEVHNIGEVWANLLHNVYAALVGEHGFSSTARTDPSGTEGNVVFLHLFIDALALQPCNPTFPTARDAWIQADANRYGGANKCLLWKAFASKGLGVNAKNYKDDTTVPSDCS</sequence>
<dbReference type="PANTHER" id="PTHR33478:SF1">
    <property type="entry name" value="EXTRACELLULAR METALLOPROTEINASE MEP"/>
    <property type="match status" value="1"/>
</dbReference>
<reference evidence="16" key="1">
    <citation type="submission" date="2019-01" db="EMBL/GenBank/DDBJ databases">
        <title>Draft genome sequences of three monokaryotic isolates of the white-rot basidiomycete fungus Dichomitus squalens.</title>
        <authorList>
            <consortium name="DOE Joint Genome Institute"/>
            <person name="Lopez S.C."/>
            <person name="Andreopoulos B."/>
            <person name="Pangilinan J."/>
            <person name="Lipzen A."/>
            <person name="Riley R."/>
            <person name="Ahrendt S."/>
            <person name="Ng V."/>
            <person name="Barry K."/>
            <person name="Daum C."/>
            <person name="Grigoriev I.V."/>
            <person name="Hilden K.S."/>
            <person name="Makela M.R."/>
            <person name="de Vries R.P."/>
        </authorList>
    </citation>
    <scope>NUCLEOTIDE SEQUENCE [LARGE SCALE GENOMIC DNA]</scope>
    <source>
        <strain evidence="16">OM18370.1</strain>
    </source>
</reference>
<evidence type="ECO:0000256" key="11">
    <source>
        <dbReference type="PIRSR" id="PIRSR601842-1"/>
    </source>
</evidence>
<evidence type="ECO:0000256" key="5">
    <source>
        <dbReference type="ARBA" id="ARBA00022723"/>
    </source>
</evidence>
<dbReference type="GO" id="GO:0006508">
    <property type="term" value="P:proteolysis"/>
    <property type="evidence" value="ECO:0007669"/>
    <property type="project" value="UniProtKB-KW"/>
</dbReference>
<keyword evidence="7 13" id="KW-0378">Hydrolase</keyword>
<keyword evidence="4 13" id="KW-0645">Protease</keyword>